<evidence type="ECO:0000256" key="2">
    <source>
        <dbReference type="SAM" id="MobiDB-lite"/>
    </source>
</evidence>
<reference evidence="3" key="1">
    <citation type="submission" date="2020-08" db="EMBL/GenBank/DDBJ databases">
        <title>Chromosome-level assembly of Southern catfish (Silurus meridionalis) provides insights into visual adaptation to the nocturnal and benthic lifestyles.</title>
        <authorList>
            <person name="Zhang Y."/>
            <person name="Wang D."/>
            <person name="Peng Z."/>
        </authorList>
    </citation>
    <scope>NUCLEOTIDE SEQUENCE</scope>
    <source>
        <strain evidence="3">SWU-2019-XX</strain>
        <tissue evidence="3">Muscle</tissue>
    </source>
</reference>
<feature type="coiled-coil region" evidence="1">
    <location>
        <begin position="70"/>
        <end position="153"/>
    </location>
</feature>
<feature type="compositionally biased region" description="Basic and acidic residues" evidence="2">
    <location>
        <begin position="21"/>
        <end position="59"/>
    </location>
</feature>
<dbReference type="OrthoDB" id="8896680at2759"/>
<feature type="region of interest" description="Disordered" evidence="2">
    <location>
        <begin position="233"/>
        <end position="321"/>
    </location>
</feature>
<keyword evidence="4" id="KW-1185">Reference proteome</keyword>
<evidence type="ECO:0000313" key="3">
    <source>
        <dbReference type="EMBL" id="KAF7693222.1"/>
    </source>
</evidence>
<dbReference type="Gene3D" id="1.20.5.4090">
    <property type="match status" value="1"/>
</dbReference>
<feature type="region of interest" description="Disordered" evidence="2">
    <location>
        <begin position="1"/>
        <end position="65"/>
    </location>
</feature>
<sequence>MHSDAVEKSASPRKRIVSRAMSEEESLRHIIEAEESPKRVTRRENRYGSLRRGDTRESQCEDEPAENTSMMELKQNYEMCLAELQSVELRQEVLLFQVDCLQDALEGAEEMLIETKREAHQYSMELEHEREHRKKLQDTVALLIQELERIKEERVSVPHESIIQDQKEAGDLTDNPNPAVKVDECAPEDTQSVDTSAQSTGSTTSLANFASAVYLLFKHKRAEQNSWRQAALQGTSVDEDAKAARVVGSEEASLKESNQNAQDAEDYDESSGYEDAPSDFSPGSSTPDGASDAALPEDGESELKNGNGARNLKEPEGCLLS</sequence>
<gene>
    <name evidence="3" type="ORF">HF521_008538</name>
</gene>
<keyword evidence="1" id="KW-0175">Coiled coil</keyword>
<evidence type="ECO:0000313" key="4">
    <source>
        <dbReference type="Proteomes" id="UP000606274"/>
    </source>
</evidence>
<proteinExistence type="predicted"/>
<evidence type="ECO:0000256" key="1">
    <source>
        <dbReference type="SAM" id="Coils"/>
    </source>
</evidence>
<feature type="region of interest" description="Disordered" evidence="2">
    <location>
        <begin position="165"/>
        <end position="202"/>
    </location>
</feature>
<feature type="compositionally biased region" description="Acidic residues" evidence="2">
    <location>
        <begin position="263"/>
        <end position="272"/>
    </location>
</feature>
<comment type="caution">
    <text evidence="3">The sequence shown here is derived from an EMBL/GenBank/DDBJ whole genome shotgun (WGS) entry which is preliminary data.</text>
</comment>
<dbReference type="Proteomes" id="UP000606274">
    <property type="component" value="Unassembled WGS sequence"/>
</dbReference>
<feature type="compositionally biased region" description="Basic and acidic residues" evidence="2">
    <location>
        <begin position="311"/>
        <end position="321"/>
    </location>
</feature>
<dbReference type="AlphaFoldDB" id="A0A8T0AKG9"/>
<name>A0A8T0AKG9_SILME</name>
<dbReference type="EMBL" id="JABFDY010000019">
    <property type="protein sequence ID" value="KAF7693222.1"/>
    <property type="molecule type" value="Genomic_DNA"/>
</dbReference>
<accession>A0A8T0AKG9</accession>
<feature type="compositionally biased region" description="Polar residues" evidence="2">
    <location>
        <begin position="189"/>
        <end position="202"/>
    </location>
</feature>
<protein>
    <submittedName>
        <fullName evidence="3">Uncharacterized protein</fullName>
    </submittedName>
</protein>
<organism evidence="3 4">
    <name type="scientific">Silurus meridionalis</name>
    <name type="common">Southern catfish</name>
    <name type="synonym">Silurus soldatovi meridionalis</name>
    <dbReference type="NCBI Taxonomy" id="175797"/>
    <lineage>
        <taxon>Eukaryota</taxon>
        <taxon>Metazoa</taxon>
        <taxon>Chordata</taxon>
        <taxon>Craniata</taxon>
        <taxon>Vertebrata</taxon>
        <taxon>Euteleostomi</taxon>
        <taxon>Actinopterygii</taxon>
        <taxon>Neopterygii</taxon>
        <taxon>Teleostei</taxon>
        <taxon>Ostariophysi</taxon>
        <taxon>Siluriformes</taxon>
        <taxon>Siluridae</taxon>
        <taxon>Silurus</taxon>
    </lineage>
</organism>